<keyword evidence="2" id="KW-1185">Reference proteome</keyword>
<dbReference type="RefSeq" id="WP_094254729.1">
    <property type="nucleotide sequence ID" value="NZ_NNCE01000004.1"/>
</dbReference>
<organism evidence="1 2">
    <name type="scientific">Mycoplasma testudineum</name>
    <dbReference type="NCBI Taxonomy" id="244584"/>
    <lineage>
        <taxon>Bacteria</taxon>
        <taxon>Bacillati</taxon>
        <taxon>Mycoplasmatota</taxon>
        <taxon>Mollicutes</taxon>
        <taxon>Mycoplasmataceae</taxon>
        <taxon>Mycoplasma</taxon>
    </lineage>
</organism>
<dbReference type="Proteomes" id="UP000295518">
    <property type="component" value="Unassembled WGS sequence"/>
</dbReference>
<dbReference type="AlphaFoldDB" id="A0A4R6IE93"/>
<protein>
    <submittedName>
        <fullName evidence="1">Uncharacterized protein</fullName>
    </submittedName>
</protein>
<dbReference type="EMBL" id="SNWN01000012">
    <property type="protein sequence ID" value="TDO19928.1"/>
    <property type="molecule type" value="Genomic_DNA"/>
</dbReference>
<gene>
    <name evidence="1" type="ORF">EI74_0568</name>
</gene>
<evidence type="ECO:0000313" key="2">
    <source>
        <dbReference type="Proteomes" id="UP000295518"/>
    </source>
</evidence>
<evidence type="ECO:0000313" key="1">
    <source>
        <dbReference type="EMBL" id="TDO19928.1"/>
    </source>
</evidence>
<proteinExistence type="predicted"/>
<name>A0A4R6IE93_9MOLU</name>
<comment type="caution">
    <text evidence="1">The sequence shown here is derived from an EMBL/GenBank/DDBJ whole genome shotgun (WGS) entry which is preliminary data.</text>
</comment>
<sequence>MYLKYKQEEIELITTKIIVASNILKVLTNLKPVELVIKPGTKIEDIFSLSSSNYLIKYLNKEFEEELVSTVDENKLVNILDKMESKNVDYLQYNLPISKYWKLFFEIVNKEVTLDNIEHILNVIDDSLTSEICIAFLGVDNYFSKLKLNYYKNIRIVFISNSVANFSLGIDEISYLTYISKSENVIDVIDASKFISYIELQTKSALNTKSLNDYLKGIANFDTFLISRHLEN</sequence>
<accession>A0A4R6IE93</accession>
<reference evidence="1 2" key="1">
    <citation type="submission" date="2019-03" db="EMBL/GenBank/DDBJ databases">
        <title>Genomic Encyclopedia of Archaeal and Bacterial Type Strains, Phase II (KMG-II): from individual species to whole genera.</title>
        <authorList>
            <person name="Goeker M."/>
        </authorList>
    </citation>
    <scope>NUCLEOTIDE SEQUENCE [LARGE SCALE GENOMIC DNA]</scope>
    <source>
        <strain evidence="1 2">ATCC 700618</strain>
    </source>
</reference>